<evidence type="ECO:0000313" key="3">
    <source>
        <dbReference type="Proteomes" id="UP000054321"/>
    </source>
</evidence>
<dbReference type="AlphaFoldDB" id="A0A0C3D7C8"/>
<sequence length="174" mass="19808">MQGSNYIADILVLFFVASCAAQSVDTSTVTLTAQPAFSVQPACVQSCLFWEFGDVVDYLLFGLGCTSTIYNECYCTQIVDQSAQTILSTCVHTLCSGTTEISNAISLIINSSKYYAFKHYPNNNANEYDFAFFSRHFFNRLAKLHFFDYRIIDRILFRFIIFDAVREPEPEQQK</sequence>
<name>A0A0C3D7C8_OIDMZ</name>
<dbReference type="EMBL" id="KN832870">
    <property type="protein sequence ID" value="KIN07254.1"/>
    <property type="molecule type" value="Genomic_DNA"/>
</dbReference>
<organism evidence="2 3">
    <name type="scientific">Oidiodendron maius (strain Zn)</name>
    <dbReference type="NCBI Taxonomy" id="913774"/>
    <lineage>
        <taxon>Eukaryota</taxon>
        <taxon>Fungi</taxon>
        <taxon>Dikarya</taxon>
        <taxon>Ascomycota</taxon>
        <taxon>Pezizomycotina</taxon>
        <taxon>Leotiomycetes</taxon>
        <taxon>Leotiomycetes incertae sedis</taxon>
        <taxon>Myxotrichaceae</taxon>
        <taxon>Oidiodendron</taxon>
    </lineage>
</organism>
<protein>
    <recommendedName>
        <fullName evidence="4">Extracellular membrane protein CFEM domain-containing protein</fullName>
    </recommendedName>
</protein>
<reference evidence="3" key="2">
    <citation type="submission" date="2015-01" db="EMBL/GenBank/DDBJ databases">
        <title>Evolutionary Origins and Diversification of the Mycorrhizal Mutualists.</title>
        <authorList>
            <consortium name="DOE Joint Genome Institute"/>
            <consortium name="Mycorrhizal Genomics Consortium"/>
            <person name="Kohler A."/>
            <person name="Kuo A."/>
            <person name="Nagy L.G."/>
            <person name="Floudas D."/>
            <person name="Copeland A."/>
            <person name="Barry K.W."/>
            <person name="Cichocki N."/>
            <person name="Veneault-Fourrey C."/>
            <person name="LaButti K."/>
            <person name="Lindquist E.A."/>
            <person name="Lipzen A."/>
            <person name="Lundell T."/>
            <person name="Morin E."/>
            <person name="Murat C."/>
            <person name="Riley R."/>
            <person name="Ohm R."/>
            <person name="Sun H."/>
            <person name="Tunlid A."/>
            <person name="Henrissat B."/>
            <person name="Grigoriev I.V."/>
            <person name="Hibbett D.S."/>
            <person name="Martin F."/>
        </authorList>
    </citation>
    <scope>NUCLEOTIDE SEQUENCE [LARGE SCALE GENOMIC DNA]</scope>
    <source>
        <strain evidence="3">Zn</strain>
    </source>
</reference>
<keyword evidence="3" id="KW-1185">Reference proteome</keyword>
<dbReference type="OrthoDB" id="5421290at2759"/>
<proteinExistence type="predicted"/>
<dbReference type="STRING" id="913774.A0A0C3D7C8"/>
<keyword evidence="1" id="KW-0732">Signal</keyword>
<feature type="chain" id="PRO_5002163138" description="Extracellular membrane protein CFEM domain-containing protein" evidence="1">
    <location>
        <begin position="22"/>
        <end position="174"/>
    </location>
</feature>
<reference evidence="2 3" key="1">
    <citation type="submission" date="2014-04" db="EMBL/GenBank/DDBJ databases">
        <authorList>
            <consortium name="DOE Joint Genome Institute"/>
            <person name="Kuo A."/>
            <person name="Martino E."/>
            <person name="Perotto S."/>
            <person name="Kohler A."/>
            <person name="Nagy L.G."/>
            <person name="Floudas D."/>
            <person name="Copeland A."/>
            <person name="Barry K.W."/>
            <person name="Cichocki N."/>
            <person name="Veneault-Fourrey C."/>
            <person name="LaButti K."/>
            <person name="Lindquist E.A."/>
            <person name="Lipzen A."/>
            <person name="Lundell T."/>
            <person name="Morin E."/>
            <person name="Murat C."/>
            <person name="Sun H."/>
            <person name="Tunlid A."/>
            <person name="Henrissat B."/>
            <person name="Grigoriev I.V."/>
            <person name="Hibbett D.S."/>
            <person name="Martin F."/>
            <person name="Nordberg H.P."/>
            <person name="Cantor M.N."/>
            <person name="Hua S.X."/>
        </authorList>
    </citation>
    <scope>NUCLEOTIDE SEQUENCE [LARGE SCALE GENOMIC DNA]</scope>
    <source>
        <strain evidence="2 3">Zn</strain>
    </source>
</reference>
<evidence type="ECO:0000313" key="2">
    <source>
        <dbReference type="EMBL" id="KIN07254.1"/>
    </source>
</evidence>
<evidence type="ECO:0000256" key="1">
    <source>
        <dbReference type="SAM" id="SignalP"/>
    </source>
</evidence>
<gene>
    <name evidence="2" type="ORF">OIDMADRAFT_47156</name>
</gene>
<accession>A0A0C3D7C8</accession>
<dbReference type="Proteomes" id="UP000054321">
    <property type="component" value="Unassembled WGS sequence"/>
</dbReference>
<evidence type="ECO:0008006" key="4">
    <source>
        <dbReference type="Google" id="ProtNLM"/>
    </source>
</evidence>
<feature type="signal peptide" evidence="1">
    <location>
        <begin position="1"/>
        <end position="21"/>
    </location>
</feature>
<dbReference type="HOGENOM" id="CLU_1540504_0_0_1"/>
<dbReference type="InParanoid" id="A0A0C3D7C8"/>